<feature type="compositionally biased region" description="Basic and acidic residues" evidence="4">
    <location>
        <begin position="30"/>
        <end position="49"/>
    </location>
</feature>
<comment type="similarity">
    <text evidence="1">Belongs to the ICR family.</text>
</comment>
<evidence type="ECO:0000313" key="5">
    <source>
        <dbReference type="EMBL" id="KAL1538370.1"/>
    </source>
</evidence>
<evidence type="ECO:0000256" key="2">
    <source>
        <dbReference type="ARBA" id="ARBA00023054"/>
    </source>
</evidence>
<name>A0ABD1G3S1_SALDI</name>
<feature type="coiled-coil region" evidence="3">
    <location>
        <begin position="198"/>
        <end position="242"/>
    </location>
</feature>
<feature type="compositionally biased region" description="Basic and acidic residues" evidence="4">
    <location>
        <begin position="117"/>
        <end position="135"/>
    </location>
</feature>
<dbReference type="PANTHER" id="PTHR34224">
    <property type="entry name" value="INTERACTOR OF CONSTITUTIVE ACTIVE ROPS 2, CHLOROPLASTIC-RELATED"/>
    <property type="match status" value="1"/>
</dbReference>
<evidence type="ECO:0000256" key="4">
    <source>
        <dbReference type="SAM" id="MobiDB-lite"/>
    </source>
</evidence>
<dbReference type="PANTHER" id="PTHR34224:SF2">
    <property type="entry name" value="INTERACTOR OF CONSTITUTIVE ACTIVE ROPS 4"/>
    <property type="match status" value="1"/>
</dbReference>
<dbReference type="Proteomes" id="UP001567538">
    <property type="component" value="Unassembled WGS sequence"/>
</dbReference>
<keyword evidence="6" id="KW-1185">Reference proteome</keyword>
<feature type="compositionally biased region" description="Polar residues" evidence="4">
    <location>
        <begin position="51"/>
        <end position="62"/>
    </location>
</feature>
<evidence type="ECO:0000256" key="3">
    <source>
        <dbReference type="SAM" id="Coils"/>
    </source>
</evidence>
<dbReference type="SUPFAM" id="SSF57997">
    <property type="entry name" value="Tropomyosin"/>
    <property type="match status" value="1"/>
</dbReference>
<feature type="compositionally biased region" description="Basic and acidic residues" evidence="4">
    <location>
        <begin position="155"/>
        <end position="167"/>
    </location>
</feature>
<dbReference type="AlphaFoldDB" id="A0ABD1G3S1"/>
<evidence type="ECO:0000256" key="1">
    <source>
        <dbReference type="ARBA" id="ARBA00009778"/>
    </source>
</evidence>
<dbReference type="Gene3D" id="1.10.287.1490">
    <property type="match status" value="1"/>
</dbReference>
<feature type="region of interest" description="Disordered" evidence="4">
    <location>
        <begin position="94"/>
        <end position="197"/>
    </location>
</feature>
<organism evidence="5 6">
    <name type="scientific">Salvia divinorum</name>
    <name type="common">Maria pastora</name>
    <name type="synonym">Diviner's sage</name>
    <dbReference type="NCBI Taxonomy" id="28513"/>
    <lineage>
        <taxon>Eukaryota</taxon>
        <taxon>Viridiplantae</taxon>
        <taxon>Streptophyta</taxon>
        <taxon>Embryophyta</taxon>
        <taxon>Tracheophyta</taxon>
        <taxon>Spermatophyta</taxon>
        <taxon>Magnoliopsida</taxon>
        <taxon>eudicotyledons</taxon>
        <taxon>Gunneridae</taxon>
        <taxon>Pentapetalae</taxon>
        <taxon>asterids</taxon>
        <taxon>lamiids</taxon>
        <taxon>Lamiales</taxon>
        <taxon>Lamiaceae</taxon>
        <taxon>Nepetoideae</taxon>
        <taxon>Mentheae</taxon>
        <taxon>Salviinae</taxon>
        <taxon>Salvia</taxon>
        <taxon>Salvia subgen. Calosphace</taxon>
    </lineage>
</organism>
<protein>
    <submittedName>
        <fullName evidence="5">Interactor of constitutive active ROPs 1-like</fullName>
    </submittedName>
</protein>
<evidence type="ECO:0000313" key="6">
    <source>
        <dbReference type="Proteomes" id="UP001567538"/>
    </source>
</evidence>
<gene>
    <name evidence="5" type="ORF">AAHA92_27125</name>
</gene>
<accession>A0ABD1G3S1</accession>
<feature type="compositionally biased region" description="Basic and acidic residues" evidence="4">
    <location>
        <begin position="97"/>
        <end position="106"/>
    </location>
</feature>
<dbReference type="InterPro" id="IPR029688">
    <property type="entry name" value="ICR"/>
</dbReference>
<sequence length="383" mass="42312">MRRTSRLTEVAQRQSPRGPPSMRTSSADSDPTHVRPRAERSPKIGDGRIQRGTQSNPSNQKKLGTRIADLESQLGLAEQELKSLKGQIVLTGSAKKVAQDQLDKKPKPQKAPESLDIVEKHSTPAEARKLNKKDSTAMYEASDEIQDETDVFEVPNEKTSLEPKAEPELPGEDDELKPKTVSLSAESPATAEPENPLVDELASKNEEINLLKARLDEKEKELDVFRQENESLKSQLDEKVLKISSTQSEVDGLNQKLGVVSEELEKSKHGASQMSEKLEATEKAKELLENEMKMLRVQTEQWRKAADAAASVLAGGMEVNGRRISERCGSMDKVYGSTFDHVGGYTGYAGSPGLIDDGDDDFGGEKRKGIRMFGDLWKKKSQK</sequence>
<keyword evidence="2 3" id="KW-0175">Coiled coil</keyword>
<feature type="coiled-coil region" evidence="3">
    <location>
        <begin position="271"/>
        <end position="305"/>
    </location>
</feature>
<dbReference type="EMBL" id="JBEAFC010000010">
    <property type="protein sequence ID" value="KAL1538370.1"/>
    <property type="molecule type" value="Genomic_DNA"/>
</dbReference>
<feature type="region of interest" description="Disordered" evidence="4">
    <location>
        <begin position="1"/>
        <end position="66"/>
    </location>
</feature>
<comment type="caution">
    <text evidence="5">The sequence shown here is derived from an EMBL/GenBank/DDBJ whole genome shotgun (WGS) entry which is preliminary data.</text>
</comment>
<proteinExistence type="inferred from homology"/>
<feature type="compositionally biased region" description="Acidic residues" evidence="4">
    <location>
        <begin position="141"/>
        <end position="151"/>
    </location>
</feature>
<reference evidence="5 6" key="1">
    <citation type="submission" date="2024-06" db="EMBL/GenBank/DDBJ databases">
        <title>A chromosome level genome sequence of Diviner's sage (Salvia divinorum).</title>
        <authorList>
            <person name="Ford S.A."/>
            <person name="Ro D.-K."/>
            <person name="Ness R.W."/>
            <person name="Phillips M.A."/>
        </authorList>
    </citation>
    <scope>NUCLEOTIDE SEQUENCE [LARGE SCALE GENOMIC DNA]</scope>
    <source>
        <strain evidence="5">SAF-2024a</strain>
        <tissue evidence="5">Leaf</tissue>
    </source>
</reference>